<accession>A0ABS6JJS7</accession>
<name>A0ABS6JJS7_9BACI</name>
<dbReference type="Pfam" id="PF08671">
    <property type="entry name" value="SinI"/>
    <property type="match status" value="1"/>
</dbReference>
<protein>
    <submittedName>
        <fullName evidence="2">Anti-repressor SinI family protein</fullName>
    </submittedName>
</protein>
<keyword evidence="3" id="KW-1185">Reference proteome</keyword>
<gene>
    <name evidence="2" type="ORF">KS419_12530</name>
</gene>
<dbReference type="EMBL" id="JAHQCS010000102">
    <property type="protein sequence ID" value="MBU9712568.1"/>
    <property type="molecule type" value="Genomic_DNA"/>
</dbReference>
<dbReference type="PROSITE" id="PS51500">
    <property type="entry name" value="SIN"/>
    <property type="match status" value="1"/>
</dbReference>
<evidence type="ECO:0000313" key="3">
    <source>
        <dbReference type="Proteomes" id="UP000784880"/>
    </source>
</evidence>
<feature type="domain" description="Sin" evidence="1">
    <location>
        <begin position="5"/>
        <end position="43"/>
    </location>
</feature>
<organism evidence="2 3">
    <name type="scientific">Evansella tamaricis</name>
    <dbReference type="NCBI Taxonomy" id="2069301"/>
    <lineage>
        <taxon>Bacteria</taxon>
        <taxon>Bacillati</taxon>
        <taxon>Bacillota</taxon>
        <taxon>Bacilli</taxon>
        <taxon>Bacillales</taxon>
        <taxon>Bacillaceae</taxon>
        <taxon>Evansella</taxon>
    </lineage>
</organism>
<proteinExistence type="predicted"/>
<sequence length="45" mass="5383">MEKLKTKKITEEMVDKEWAELLKEAKELGLSPTVIRYYLQTQKKN</sequence>
<dbReference type="RefSeq" id="WP_217066746.1">
    <property type="nucleotide sequence ID" value="NZ_JAHQCS010000102.1"/>
</dbReference>
<evidence type="ECO:0000259" key="1">
    <source>
        <dbReference type="PROSITE" id="PS51500"/>
    </source>
</evidence>
<comment type="caution">
    <text evidence="2">The sequence shown here is derived from an EMBL/GenBank/DDBJ whole genome shotgun (WGS) entry which is preliminary data.</text>
</comment>
<dbReference type="Proteomes" id="UP000784880">
    <property type="component" value="Unassembled WGS sequence"/>
</dbReference>
<dbReference type="InterPro" id="IPR010981">
    <property type="entry name" value="SinR/SinI_dimer_dom"/>
</dbReference>
<reference evidence="2 3" key="1">
    <citation type="submission" date="2021-06" db="EMBL/GenBank/DDBJ databases">
        <title>Bacillus sp. RD4P76, an endophyte from a halophyte.</title>
        <authorList>
            <person name="Sun J.-Q."/>
        </authorList>
    </citation>
    <scope>NUCLEOTIDE SEQUENCE [LARGE SCALE GENOMIC DNA]</scope>
    <source>
        <strain evidence="2 3">CGMCC 1.15917</strain>
    </source>
</reference>
<evidence type="ECO:0000313" key="2">
    <source>
        <dbReference type="EMBL" id="MBU9712568.1"/>
    </source>
</evidence>